<dbReference type="EMBL" id="BAABHJ010000023">
    <property type="protein sequence ID" value="GAA4613294.1"/>
    <property type="molecule type" value="Genomic_DNA"/>
</dbReference>
<dbReference type="Proteomes" id="UP001500212">
    <property type="component" value="Unassembled WGS sequence"/>
</dbReference>
<dbReference type="Pfam" id="PF13646">
    <property type="entry name" value="HEAT_2"/>
    <property type="match status" value="1"/>
</dbReference>
<dbReference type="SMART" id="SM00567">
    <property type="entry name" value="EZ_HEAT"/>
    <property type="match status" value="2"/>
</dbReference>
<dbReference type="InterPro" id="IPR011989">
    <property type="entry name" value="ARM-like"/>
</dbReference>
<sequence length="207" mass="22014">MTVIDLPVPSPTRWAEEQAGNRLARALGDRDARVRRAAAGALIDEREVLVGEEGVRALVQAADTGADSYVRAVAGELVRAMRAAAWDIYALALRRYDPGRAETIRGLALLRAAADLGEIALTDPSWRIRESAVAALAALGPRAAIGPLTSVLDDEVVAVRLAAVRALARWASDRHYARSALTAALADPDPGIRAEARWALATPTSRP</sequence>
<proteinExistence type="predicted"/>
<dbReference type="InterPro" id="IPR016024">
    <property type="entry name" value="ARM-type_fold"/>
</dbReference>
<gene>
    <name evidence="1" type="ORF">GCM10023195_57400</name>
</gene>
<comment type="caution">
    <text evidence="1">The sequence shown here is derived from an EMBL/GenBank/DDBJ whole genome shotgun (WGS) entry which is preliminary data.</text>
</comment>
<evidence type="ECO:0008006" key="3">
    <source>
        <dbReference type="Google" id="ProtNLM"/>
    </source>
</evidence>
<dbReference type="InterPro" id="IPR004155">
    <property type="entry name" value="PBS_lyase_HEAT"/>
</dbReference>
<keyword evidence="2" id="KW-1185">Reference proteome</keyword>
<protein>
    <recommendedName>
        <fullName evidence="3">HEAT repeat domain-containing protein</fullName>
    </recommendedName>
</protein>
<dbReference type="SUPFAM" id="SSF48371">
    <property type="entry name" value="ARM repeat"/>
    <property type="match status" value="1"/>
</dbReference>
<evidence type="ECO:0000313" key="1">
    <source>
        <dbReference type="EMBL" id="GAA4613294.1"/>
    </source>
</evidence>
<name>A0ABP8TUM9_9ACTN</name>
<dbReference type="Gene3D" id="1.25.10.10">
    <property type="entry name" value="Leucine-rich Repeat Variant"/>
    <property type="match status" value="1"/>
</dbReference>
<dbReference type="RefSeq" id="WP_345361178.1">
    <property type="nucleotide sequence ID" value="NZ_BAABHJ010000023.1"/>
</dbReference>
<accession>A0ABP8TUM9</accession>
<evidence type="ECO:0000313" key="2">
    <source>
        <dbReference type="Proteomes" id="UP001500212"/>
    </source>
</evidence>
<organism evidence="1 2">
    <name type="scientific">Actinoallomurus liliacearum</name>
    <dbReference type="NCBI Taxonomy" id="1080073"/>
    <lineage>
        <taxon>Bacteria</taxon>
        <taxon>Bacillati</taxon>
        <taxon>Actinomycetota</taxon>
        <taxon>Actinomycetes</taxon>
        <taxon>Streptosporangiales</taxon>
        <taxon>Thermomonosporaceae</taxon>
        <taxon>Actinoallomurus</taxon>
    </lineage>
</organism>
<reference evidence="2" key="1">
    <citation type="journal article" date="2019" name="Int. J. Syst. Evol. Microbiol.">
        <title>The Global Catalogue of Microorganisms (GCM) 10K type strain sequencing project: providing services to taxonomists for standard genome sequencing and annotation.</title>
        <authorList>
            <consortium name="The Broad Institute Genomics Platform"/>
            <consortium name="The Broad Institute Genome Sequencing Center for Infectious Disease"/>
            <person name="Wu L."/>
            <person name="Ma J."/>
        </authorList>
    </citation>
    <scope>NUCLEOTIDE SEQUENCE [LARGE SCALE GENOMIC DNA]</scope>
    <source>
        <strain evidence="2">JCM 17938</strain>
    </source>
</reference>